<organism evidence="1 2">
    <name type="scientific">Rhodococcus opacus RKJ300 = JCM 13270</name>
    <dbReference type="NCBI Taxonomy" id="1165867"/>
    <lineage>
        <taxon>Bacteria</taxon>
        <taxon>Bacillati</taxon>
        <taxon>Actinomycetota</taxon>
        <taxon>Actinomycetes</taxon>
        <taxon>Mycobacteriales</taxon>
        <taxon>Nocardiaceae</taxon>
        <taxon>Rhodococcus</taxon>
    </lineage>
</organism>
<dbReference type="EMBL" id="AJJH01000049">
    <property type="protein sequence ID" value="EID79866.1"/>
    <property type="molecule type" value="Genomic_DNA"/>
</dbReference>
<dbReference type="Gene3D" id="1.10.8.1060">
    <property type="entry name" value="Corynebacterium glutamicum thioredoxin-dependent arsenate reductase, N-terminal domain"/>
    <property type="match status" value="1"/>
</dbReference>
<dbReference type="AlphaFoldDB" id="I0WU00"/>
<accession>I0WU00</accession>
<evidence type="ECO:0000313" key="2">
    <source>
        <dbReference type="Proteomes" id="UP000006447"/>
    </source>
</evidence>
<dbReference type="PATRIC" id="fig|1165867.3.peg.2255"/>
<comment type="caution">
    <text evidence="1">The sequence shown here is derived from an EMBL/GenBank/DDBJ whole genome shotgun (WGS) entry which is preliminary data.</text>
</comment>
<reference evidence="1 2" key="1">
    <citation type="journal article" date="2012" name="J. Bacteriol.">
        <title>Draft genome sequence of the nitrophenol-degrading actinomycete Rhodococcus imtechensis RKJ300.</title>
        <authorList>
            <person name="Vikram S."/>
            <person name="Kumar S."/>
            <person name="Subramanian S."/>
            <person name="Raghava G.P."/>
        </authorList>
    </citation>
    <scope>NUCLEOTIDE SEQUENCE [LARGE SCALE GENOMIC DNA]</scope>
    <source>
        <strain evidence="1 2">RKJ300</strain>
    </source>
</reference>
<evidence type="ECO:0000313" key="1">
    <source>
        <dbReference type="EMBL" id="EID79866.1"/>
    </source>
</evidence>
<dbReference type="RefSeq" id="WP_007297232.1">
    <property type="nucleotide sequence ID" value="NZ_AJJH01000049.1"/>
</dbReference>
<dbReference type="NCBIfam" id="NF046112">
    <property type="entry name" value="MSMEG_6209_Nter"/>
    <property type="match status" value="1"/>
</dbReference>
<proteinExistence type="predicted"/>
<protein>
    <submittedName>
        <fullName evidence="1">Uncharacterized protein</fullName>
    </submittedName>
</protein>
<dbReference type="Proteomes" id="UP000006447">
    <property type="component" value="Unassembled WGS sequence"/>
</dbReference>
<sequence length="80" mass="9220">MDVTERQHIDAVRTRLYQRYPDLDPSTVDGMIYAAHHRFDGCRIRDFVPLLVERAAIRALDNTPPTARREFRNAVTAPAL</sequence>
<name>I0WU00_RHOOP</name>
<gene>
    <name evidence="1" type="ORF">W59_11071</name>
</gene>